<comment type="subcellular location">
    <subcellularLocation>
        <location evidence="1">Membrane</location>
        <topology evidence="1">Multi-pass membrane protein</topology>
    </subcellularLocation>
</comment>
<feature type="transmembrane region" description="Helical" evidence="10">
    <location>
        <begin position="293"/>
        <end position="316"/>
    </location>
</feature>
<comment type="caution">
    <text evidence="12">The sequence shown here is derived from an EMBL/GenBank/DDBJ whole genome shotgun (WGS) entry which is preliminary data.</text>
</comment>
<evidence type="ECO:0000259" key="11">
    <source>
        <dbReference type="PROSITE" id="PS50262"/>
    </source>
</evidence>
<evidence type="ECO:0000256" key="8">
    <source>
        <dbReference type="ARBA" id="ARBA00023224"/>
    </source>
</evidence>
<dbReference type="PRINTS" id="PR00237">
    <property type="entry name" value="GPCRRHODOPSN"/>
</dbReference>
<dbReference type="PRINTS" id="PR01012">
    <property type="entry name" value="NRPEPTIDEYR"/>
</dbReference>
<keyword evidence="6 10" id="KW-0472">Membrane</keyword>
<feature type="transmembrane region" description="Helical" evidence="10">
    <location>
        <begin position="256"/>
        <end position="273"/>
    </location>
</feature>
<feature type="transmembrane region" description="Helical" evidence="10">
    <location>
        <begin position="192"/>
        <end position="216"/>
    </location>
</feature>
<dbReference type="GO" id="GO:0004930">
    <property type="term" value="F:G protein-coupled receptor activity"/>
    <property type="evidence" value="ECO:0007669"/>
    <property type="project" value="UniProtKB-KW"/>
</dbReference>
<evidence type="ECO:0000256" key="2">
    <source>
        <dbReference type="ARBA" id="ARBA00010663"/>
    </source>
</evidence>
<keyword evidence="5 9" id="KW-0297">G-protein coupled receptor</keyword>
<dbReference type="EMBL" id="JBGFUD010009057">
    <property type="protein sequence ID" value="MFH4982348.1"/>
    <property type="molecule type" value="Genomic_DNA"/>
</dbReference>
<sequence length="381" mass="43360">MEENTTKCLDMNEELWEYRSELTTQPAVMAIFAFLYSIIILFGVTGNICVILAISKTRSLQTVPNLFIFSLSCSDIVVCCVSATITPISAFTKEWIFGATLCYVAPFIAGISLCFSTFTLTAISVDRFILIRFPTKKAFNRQRAIILIVIIWITSACLSSPIILKQRLGPFSSFCGVFCSEDWGPDQSGRKLYGAVMVGVQFVVPLTIICASYTSISARINQNLILKVKRNSYMWQMEMTDQQRAALKRRQRTNRMLIAMVVAFSVSWFWNILFNGLRDYDHLPEWMRSQEFFFGIATHCIAMTSTVWNPLLYAALNPQFRAAFVSLLPFKTPFYSRSFFSNSGTILERCRPLLLRNGSSPLVLKKTQTTKIDDRDRFVPM</sequence>
<dbReference type="CDD" id="cd15203">
    <property type="entry name" value="7tmA_NPYR-like"/>
    <property type="match status" value="1"/>
</dbReference>
<dbReference type="SUPFAM" id="SSF81321">
    <property type="entry name" value="Family A G protein-coupled receptor-like"/>
    <property type="match status" value="1"/>
</dbReference>
<evidence type="ECO:0000256" key="10">
    <source>
        <dbReference type="SAM" id="Phobius"/>
    </source>
</evidence>
<evidence type="ECO:0000256" key="5">
    <source>
        <dbReference type="ARBA" id="ARBA00023040"/>
    </source>
</evidence>
<keyword evidence="4 10" id="KW-1133">Transmembrane helix</keyword>
<dbReference type="AlphaFoldDB" id="A0ABD6EZ39"/>
<name>A0ABD6EZ39_9BILA</name>
<dbReference type="InterPro" id="IPR017452">
    <property type="entry name" value="GPCR_Rhodpsn_7TM"/>
</dbReference>
<dbReference type="PANTHER" id="PTHR24235:SF18">
    <property type="entry name" value="G-PROTEIN COUPLED RECEPTORS FAMILY 1 PROFILE DOMAIN-CONTAINING PROTEIN"/>
    <property type="match status" value="1"/>
</dbReference>
<keyword evidence="7 9" id="KW-0675">Receptor</keyword>
<feature type="domain" description="G-protein coupled receptors family 1 profile" evidence="11">
    <location>
        <begin position="46"/>
        <end position="313"/>
    </location>
</feature>
<evidence type="ECO:0000256" key="4">
    <source>
        <dbReference type="ARBA" id="ARBA00022989"/>
    </source>
</evidence>
<dbReference type="PROSITE" id="PS00237">
    <property type="entry name" value="G_PROTEIN_RECEP_F1_1"/>
    <property type="match status" value="1"/>
</dbReference>
<evidence type="ECO:0000313" key="12">
    <source>
        <dbReference type="EMBL" id="MFH4982348.1"/>
    </source>
</evidence>
<keyword evidence="3 9" id="KW-0812">Transmembrane</keyword>
<dbReference type="InterPro" id="IPR000276">
    <property type="entry name" value="GPCR_Rhodpsn"/>
</dbReference>
<dbReference type="Pfam" id="PF00001">
    <property type="entry name" value="7tm_1"/>
    <property type="match status" value="1"/>
</dbReference>
<dbReference type="Gene3D" id="1.20.1070.10">
    <property type="entry name" value="Rhodopsin 7-helix transmembrane proteins"/>
    <property type="match status" value="1"/>
</dbReference>
<keyword evidence="8 9" id="KW-0807">Transducer</keyword>
<dbReference type="Proteomes" id="UP001608902">
    <property type="component" value="Unassembled WGS sequence"/>
</dbReference>
<dbReference type="PROSITE" id="PS50262">
    <property type="entry name" value="G_PROTEIN_RECEP_F1_2"/>
    <property type="match status" value="1"/>
</dbReference>
<evidence type="ECO:0000256" key="9">
    <source>
        <dbReference type="RuleBase" id="RU000688"/>
    </source>
</evidence>
<dbReference type="InterPro" id="IPR000611">
    <property type="entry name" value="NPY_rcpt"/>
</dbReference>
<evidence type="ECO:0000313" key="13">
    <source>
        <dbReference type="Proteomes" id="UP001608902"/>
    </source>
</evidence>
<evidence type="ECO:0000256" key="3">
    <source>
        <dbReference type="ARBA" id="ARBA00022692"/>
    </source>
</evidence>
<protein>
    <recommendedName>
        <fullName evidence="11">G-protein coupled receptors family 1 profile domain-containing protein</fullName>
    </recommendedName>
</protein>
<keyword evidence="13" id="KW-1185">Reference proteome</keyword>
<feature type="transmembrane region" description="Helical" evidence="10">
    <location>
        <begin position="144"/>
        <end position="164"/>
    </location>
</feature>
<gene>
    <name evidence="12" type="ORF">AB6A40_009057</name>
</gene>
<evidence type="ECO:0000256" key="7">
    <source>
        <dbReference type="ARBA" id="ARBA00023170"/>
    </source>
</evidence>
<feature type="transmembrane region" description="Helical" evidence="10">
    <location>
        <begin position="66"/>
        <end position="89"/>
    </location>
</feature>
<evidence type="ECO:0000256" key="1">
    <source>
        <dbReference type="ARBA" id="ARBA00004141"/>
    </source>
</evidence>
<evidence type="ECO:0000256" key="6">
    <source>
        <dbReference type="ARBA" id="ARBA00023136"/>
    </source>
</evidence>
<dbReference type="GO" id="GO:0016020">
    <property type="term" value="C:membrane"/>
    <property type="evidence" value="ECO:0007669"/>
    <property type="project" value="UniProtKB-SubCell"/>
</dbReference>
<organism evidence="12 13">
    <name type="scientific">Gnathostoma spinigerum</name>
    <dbReference type="NCBI Taxonomy" id="75299"/>
    <lineage>
        <taxon>Eukaryota</taxon>
        <taxon>Metazoa</taxon>
        <taxon>Ecdysozoa</taxon>
        <taxon>Nematoda</taxon>
        <taxon>Chromadorea</taxon>
        <taxon>Rhabditida</taxon>
        <taxon>Spirurina</taxon>
        <taxon>Gnathostomatomorpha</taxon>
        <taxon>Gnathostomatoidea</taxon>
        <taxon>Gnathostomatidae</taxon>
        <taxon>Gnathostoma</taxon>
    </lineage>
</organism>
<feature type="transmembrane region" description="Helical" evidence="10">
    <location>
        <begin position="27"/>
        <end position="54"/>
    </location>
</feature>
<accession>A0ABD6EZ39</accession>
<dbReference type="SMART" id="SM01381">
    <property type="entry name" value="7TM_GPCR_Srsx"/>
    <property type="match status" value="1"/>
</dbReference>
<dbReference type="PANTHER" id="PTHR24235">
    <property type="entry name" value="NEUROPEPTIDE Y RECEPTOR"/>
    <property type="match status" value="1"/>
</dbReference>
<proteinExistence type="inferred from homology"/>
<comment type="similarity">
    <text evidence="2 9">Belongs to the G-protein coupled receptor 1 family.</text>
</comment>
<reference evidence="12 13" key="1">
    <citation type="submission" date="2024-08" db="EMBL/GenBank/DDBJ databases">
        <title>Gnathostoma spinigerum genome.</title>
        <authorList>
            <person name="Gonzalez-Bertolin B."/>
            <person name="Monzon S."/>
            <person name="Zaballos A."/>
            <person name="Jimenez P."/>
            <person name="Dekumyoy P."/>
            <person name="Varona S."/>
            <person name="Cuesta I."/>
            <person name="Sumanam S."/>
            <person name="Adisakwattana P."/>
            <person name="Gasser R.B."/>
            <person name="Hernandez-Gonzalez A."/>
            <person name="Young N.D."/>
            <person name="Perteguer M.J."/>
        </authorList>
    </citation>
    <scope>NUCLEOTIDE SEQUENCE [LARGE SCALE GENOMIC DNA]</scope>
    <source>
        <strain evidence="12">AL3</strain>
        <tissue evidence="12">Liver</tissue>
    </source>
</reference>
<feature type="transmembrane region" description="Helical" evidence="10">
    <location>
        <begin position="95"/>
        <end position="123"/>
    </location>
</feature>